<protein>
    <submittedName>
        <fullName evidence="1">Uncharacterized protein</fullName>
    </submittedName>
</protein>
<dbReference type="AlphaFoldDB" id="A0AAD7A7X5"/>
<keyword evidence="2" id="KW-1185">Reference proteome</keyword>
<comment type="caution">
    <text evidence="1">The sequence shown here is derived from an EMBL/GenBank/DDBJ whole genome shotgun (WGS) entry which is preliminary data.</text>
</comment>
<evidence type="ECO:0000313" key="2">
    <source>
        <dbReference type="Proteomes" id="UP001218218"/>
    </source>
</evidence>
<dbReference type="Proteomes" id="UP001218218">
    <property type="component" value="Unassembled WGS sequence"/>
</dbReference>
<evidence type="ECO:0000313" key="1">
    <source>
        <dbReference type="EMBL" id="KAJ7351552.1"/>
    </source>
</evidence>
<reference evidence="1" key="1">
    <citation type="submission" date="2023-03" db="EMBL/GenBank/DDBJ databases">
        <title>Massive genome expansion in bonnet fungi (Mycena s.s.) driven by repeated elements and novel gene families across ecological guilds.</title>
        <authorList>
            <consortium name="Lawrence Berkeley National Laboratory"/>
            <person name="Harder C.B."/>
            <person name="Miyauchi S."/>
            <person name="Viragh M."/>
            <person name="Kuo A."/>
            <person name="Thoen E."/>
            <person name="Andreopoulos B."/>
            <person name="Lu D."/>
            <person name="Skrede I."/>
            <person name="Drula E."/>
            <person name="Henrissat B."/>
            <person name="Morin E."/>
            <person name="Kohler A."/>
            <person name="Barry K."/>
            <person name="LaButti K."/>
            <person name="Morin E."/>
            <person name="Salamov A."/>
            <person name="Lipzen A."/>
            <person name="Mereny Z."/>
            <person name="Hegedus B."/>
            <person name="Baldrian P."/>
            <person name="Stursova M."/>
            <person name="Weitz H."/>
            <person name="Taylor A."/>
            <person name="Grigoriev I.V."/>
            <person name="Nagy L.G."/>
            <person name="Martin F."/>
            <person name="Kauserud H."/>
        </authorList>
    </citation>
    <scope>NUCLEOTIDE SEQUENCE</scope>
    <source>
        <strain evidence="1">CBHHK002</strain>
    </source>
</reference>
<name>A0AAD7A7X5_9AGAR</name>
<accession>A0AAD7A7X5</accession>
<proteinExistence type="predicted"/>
<organism evidence="1 2">
    <name type="scientific">Mycena albidolilacea</name>
    <dbReference type="NCBI Taxonomy" id="1033008"/>
    <lineage>
        <taxon>Eukaryota</taxon>
        <taxon>Fungi</taxon>
        <taxon>Dikarya</taxon>
        <taxon>Basidiomycota</taxon>
        <taxon>Agaricomycotina</taxon>
        <taxon>Agaricomycetes</taxon>
        <taxon>Agaricomycetidae</taxon>
        <taxon>Agaricales</taxon>
        <taxon>Marasmiineae</taxon>
        <taxon>Mycenaceae</taxon>
        <taxon>Mycena</taxon>
    </lineage>
</organism>
<gene>
    <name evidence="1" type="ORF">DFH08DRAFT_806272</name>
</gene>
<dbReference type="EMBL" id="JARIHO010000013">
    <property type="protein sequence ID" value="KAJ7351552.1"/>
    <property type="molecule type" value="Genomic_DNA"/>
</dbReference>
<sequence>MAWGRQTGISLCHCASATGEPGRIKNEINVFAIINIKSYQKVTAPRHENRNATHEGAPEAQAQHYADYDARFALKHHCTDINTFSVALLLTPAWATHCGGSGQLFVDESFLSRFFDCGNAEFWRVDEKNGSGTHPLPFPISLIKRYEAAWAE</sequence>